<dbReference type="InterPro" id="IPR002656">
    <property type="entry name" value="Acyl_transf_3_dom"/>
</dbReference>
<dbReference type="InterPro" id="IPR052734">
    <property type="entry name" value="Nod_factor_acetyltransferase"/>
</dbReference>
<dbReference type="RefSeq" id="WP_205186726.1">
    <property type="nucleotide sequence ID" value="NZ_JAFBFC010000003.1"/>
</dbReference>
<keyword evidence="6" id="KW-1185">Reference proteome</keyword>
<dbReference type="Pfam" id="PF01757">
    <property type="entry name" value="Acyl_transf_3"/>
    <property type="match status" value="1"/>
</dbReference>
<reference evidence="5 6" key="1">
    <citation type="submission" date="2021-01" db="EMBL/GenBank/DDBJ databases">
        <title>Genomic Encyclopedia of Type Strains, Phase IV (KMG-IV): sequencing the most valuable type-strain genomes for metagenomic binning, comparative biology and taxonomic classification.</title>
        <authorList>
            <person name="Goeker M."/>
        </authorList>
    </citation>
    <scope>NUCLEOTIDE SEQUENCE [LARGE SCALE GENOMIC DNA]</scope>
    <source>
        <strain evidence="5 6">DSM 104297</strain>
    </source>
</reference>
<feature type="transmembrane region" description="Helical" evidence="3">
    <location>
        <begin position="130"/>
        <end position="149"/>
    </location>
</feature>
<feature type="transmembrane region" description="Helical" evidence="3">
    <location>
        <begin position="38"/>
        <end position="58"/>
    </location>
</feature>
<accession>A0ABS2QW03</accession>
<dbReference type="PANTHER" id="PTHR37312:SF1">
    <property type="entry name" value="MEMBRANE-BOUND ACYLTRANSFERASE YKRP-RELATED"/>
    <property type="match status" value="1"/>
</dbReference>
<dbReference type="PANTHER" id="PTHR37312">
    <property type="entry name" value="MEMBRANE-BOUND ACYLTRANSFERASE YKRP-RELATED"/>
    <property type="match status" value="1"/>
</dbReference>
<evidence type="ECO:0000313" key="5">
    <source>
        <dbReference type="EMBL" id="MBM7703177.1"/>
    </source>
</evidence>
<feature type="transmembrane region" description="Helical" evidence="3">
    <location>
        <begin position="70"/>
        <end position="88"/>
    </location>
</feature>
<gene>
    <name evidence="5" type="ORF">JOC83_002024</name>
</gene>
<feature type="transmembrane region" description="Helical" evidence="3">
    <location>
        <begin position="187"/>
        <end position="208"/>
    </location>
</feature>
<dbReference type="Proteomes" id="UP000809829">
    <property type="component" value="Unassembled WGS sequence"/>
</dbReference>
<feature type="transmembrane region" description="Helical" evidence="3">
    <location>
        <begin position="233"/>
        <end position="251"/>
    </location>
</feature>
<feature type="transmembrane region" description="Helical" evidence="3">
    <location>
        <begin position="7"/>
        <end position="26"/>
    </location>
</feature>
<keyword evidence="3" id="KW-0472">Membrane</keyword>
<keyword evidence="3" id="KW-1133">Transmembrane helix</keyword>
<evidence type="ECO:0000259" key="4">
    <source>
        <dbReference type="Pfam" id="PF01757"/>
    </source>
</evidence>
<evidence type="ECO:0000256" key="3">
    <source>
        <dbReference type="SAM" id="Phobius"/>
    </source>
</evidence>
<evidence type="ECO:0000256" key="2">
    <source>
        <dbReference type="ARBA" id="ARBA00007400"/>
    </source>
</evidence>
<protein>
    <submittedName>
        <fullName evidence="5">Fucose 4-O-acetylase-like acetyltransferase</fullName>
    </submittedName>
</protein>
<evidence type="ECO:0000313" key="6">
    <source>
        <dbReference type="Proteomes" id="UP000809829"/>
    </source>
</evidence>
<feature type="transmembrane region" description="Helical" evidence="3">
    <location>
        <begin position="100"/>
        <end position="118"/>
    </location>
</feature>
<comment type="caution">
    <text evidence="5">The sequence shown here is derived from an EMBL/GenBank/DDBJ whole genome shotgun (WGS) entry which is preliminary data.</text>
</comment>
<feature type="transmembrane region" description="Helical" evidence="3">
    <location>
        <begin position="291"/>
        <end position="324"/>
    </location>
</feature>
<feature type="transmembrane region" description="Helical" evidence="3">
    <location>
        <begin position="263"/>
        <end position="279"/>
    </location>
</feature>
<comment type="similarity">
    <text evidence="2">Belongs to the acyltransferase 3 family.</text>
</comment>
<dbReference type="EMBL" id="JAFBFC010000003">
    <property type="protein sequence ID" value="MBM7703177.1"/>
    <property type="molecule type" value="Genomic_DNA"/>
</dbReference>
<sequence length="345" mass="40207">MRTRNAYFDNAKFILIFLVVFGHMISPYRTDSDGMLSIYHFIFIFHMPVFILLAGYFSKNFHKKGYYKKIFTKVALPYLAFQTIYTFYYDILYQNETYTLQYLVPRWAMWFLLSLIFWKLMLPFFAKFPMWLSMTFAILLGLGVGFVNIDGFEKFLSISRMFVFFPFFLLGYYLSKMEEPFKKLMTVKGRFVSATVLFVALVGSYVVLNDTVYTSMLYGTNTYDQSGEFMMRIVHYAIAFAVSFAFMALIPSHEFAFTSVGQRSLYVYLLHGFVLKWFFTTEFAKGLDSTSWGFVVLTILSIVVTLVLGSKLVDVVIIATKLLIKFILPKNSLTKLTMVLKRTFS</sequence>
<comment type="subcellular location">
    <subcellularLocation>
        <location evidence="1">Membrane</location>
    </subcellularLocation>
</comment>
<organism evidence="5 6">
    <name type="scientific">Priestia iocasae</name>
    <dbReference type="NCBI Taxonomy" id="2291674"/>
    <lineage>
        <taxon>Bacteria</taxon>
        <taxon>Bacillati</taxon>
        <taxon>Bacillota</taxon>
        <taxon>Bacilli</taxon>
        <taxon>Bacillales</taxon>
        <taxon>Bacillaceae</taxon>
        <taxon>Priestia</taxon>
    </lineage>
</organism>
<keyword evidence="3" id="KW-0812">Transmembrane</keyword>
<proteinExistence type="inferred from homology"/>
<evidence type="ECO:0000256" key="1">
    <source>
        <dbReference type="ARBA" id="ARBA00004370"/>
    </source>
</evidence>
<feature type="domain" description="Acyltransferase 3" evidence="4">
    <location>
        <begin position="5"/>
        <end position="308"/>
    </location>
</feature>
<name>A0ABS2QW03_9BACI</name>
<feature type="transmembrane region" description="Helical" evidence="3">
    <location>
        <begin position="155"/>
        <end position="175"/>
    </location>
</feature>